<dbReference type="GO" id="GO:0015628">
    <property type="term" value="P:protein secretion by the type II secretion system"/>
    <property type="evidence" value="ECO:0007669"/>
    <property type="project" value="InterPro"/>
</dbReference>
<evidence type="ECO:0000256" key="3">
    <source>
        <dbReference type="ARBA" id="ARBA00022448"/>
    </source>
</evidence>
<feature type="region of interest" description="Disordered" evidence="10">
    <location>
        <begin position="214"/>
        <end position="266"/>
    </location>
</feature>
<dbReference type="NCBIfam" id="TIGR02517">
    <property type="entry name" value="type_II_gspD"/>
    <property type="match status" value="1"/>
</dbReference>
<evidence type="ECO:0000256" key="8">
    <source>
        <dbReference type="ARBA" id="ARBA00023237"/>
    </source>
</evidence>
<protein>
    <submittedName>
        <fullName evidence="13">Type II secretion system protein GspD</fullName>
    </submittedName>
</protein>
<dbReference type="InterPro" id="IPR004845">
    <property type="entry name" value="T2SS_GspD_CS"/>
</dbReference>
<name>A0A5J6MG74_9PROT</name>
<evidence type="ECO:0000256" key="1">
    <source>
        <dbReference type="ARBA" id="ARBA00004442"/>
    </source>
</evidence>
<keyword evidence="6" id="KW-0653">Protein transport</keyword>
<evidence type="ECO:0000256" key="2">
    <source>
        <dbReference type="ARBA" id="ARBA00006980"/>
    </source>
</evidence>
<dbReference type="Gene3D" id="3.30.1370.120">
    <property type="match status" value="2"/>
</dbReference>
<dbReference type="InterPro" id="IPR001775">
    <property type="entry name" value="GspD/PilQ"/>
</dbReference>
<organism evidence="13 14">
    <name type="scientific">Hypericibacter terrae</name>
    <dbReference type="NCBI Taxonomy" id="2602015"/>
    <lineage>
        <taxon>Bacteria</taxon>
        <taxon>Pseudomonadati</taxon>
        <taxon>Pseudomonadota</taxon>
        <taxon>Alphaproteobacteria</taxon>
        <taxon>Rhodospirillales</taxon>
        <taxon>Dongiaceae</taxon>
        <taxon>Hypericibacter</taxon>
    </lineage>
</organism>
<dbReference type="InterPro" id="IPR013356">
    <property type="entry name" value="T2SS_GspD"/>
</dbReference>
<comment type="similarity">
    <text evidence="2">Belongs to the bacterial secretin family. GSP D subfamily.</text>
</comment>
<dbReference type="PANTHER" id="PTHR30332:SF25">
    <property type="entry name" value="SECRETIN XPSD"/>
    <property type="match status" value="1"/>
</dbReference>
<dbReference type="PANTHER" id="PTHR30332">
    <property type="entry name" value="PROBABLE GENERAL SECRETION PATHWAY PROTEIN D"/>
    <property type="match status" value="1"/>
</dbReference>
<accession>A0A5J6MG74</accession>
<keyword evidence="4" id="KW-0812">Transmembrane</keyword>
<dbReference type="InterPro" id="IPR038591">
    <property type="entry name" value="NolW-like_sf"/>
</dbReference>
<keyword evidence="3 9" id="KW-0813">Transport</keyword>
<dbReference type="Proteomes" id="UP000326202">
    <property type="component" value="Chromosome"/>
</dbReference>
<keyword evidence="4" id="KW-1134">Transmembrane beta strand</keyword>
<feature type="domain" description="NolW-like" evidence="12">
    <location>
        <begin position="178"/>
        <end position="327"/>
    </location>
</feature>
<evidence type="ECO:0000256" key="6">
    <source>
        <dbReference type="ARBA" id="ARBA00022927"/>
    </source>
</evidence>
<keyword evidence="5" id="KW-0732">Signal</keyword>
<feature type="domain" description="NolW-like" evidence="12">
    <location>
        <begin position="41"/>
        <end position="100"/>
    </location>
</feature>
<feature type="compositionally biased region" description="Polar residues" evidence="10">
    <location>
        <begin position="220"/>
        <end position="232"/>
    </location>
</feature>
<dbReference type="AlphaFoldDB" id="A0A5J6MG74"/>
<dbReference type="InterPro" id="IPR005644">
    <property type="entry name" value="NolW-like"/>
</dbReference>
<gene>
    <name evidence="13" type="ORF">FRZ44_17720</name>
</gene>
<dbReference type="PRINTS" id="PR01032">
    <property type="entry name" value="PHAGEIV"/>
</dbReference>
<evidence type="ECO:0000259" key="11">
    <source>
        <dbReference type="Pfam" id="PF00263"/>
    </source>
</evidence>
<dbReference type="Pfam" id="PF03958">
    <property type="entry name" value="Secretin_N"/>
    <property type="match status" value="2"/>
</dbReference>
<keyword evidence="14" id="KW-1185">Reference proteome</keyword>
<dbReference type="GO" id="GO:0009279">
    <property type="term" value="C:cell outer membrane"/>
    <property type="evidence" value="ECO:0007669"/>
    <property type="project" value="UniProtKB-SubCell"/>
</dbReference>
<evidence type="ECO:0000256" key="4">
    <source>
        <dbReference type="ARBA" id="ARBA00022452"/>
    </source>
</evidence>
<keyword evidence="7" id="KW-0472">Membrane</keyword>
<evidence type="ECO:0000256" key="5">
    <source>
        <dbReference type="ARBA" id="ARBA00022729"/>
    </source>
</evidence>
<dbReference type="InterPro" id="IPR050810">
    <property type="entry name" value="Bact_Secretion_Sys_Channel"/>
</dbReference>
<dbReference type="InterPro" id="IPR004846">
    <property type="entry name" value="T2SS/T3SS_dom"/>
</dbReference>
<feature type="compositionally biased region" description="Polar residues" evidence="10">
    <location>
        <begin position="240"/>
        <end position="261"/>
    </location>
</feature>
<proteinExistence type="inferred from homology"/>
<dbReference type="PRINTS" id="PR00811">
    <property type="entry name" value="BCTERIALGSPD"/>
</dbReference>
<evidence type="ECO:0000313" key="13">
    <source>
        <dbReference type="EMBL" id="QEX16478.1"/>
    </source>
</evidence>
<evidence type="ECO:0000259" key="12">
    <source>
        <dbReference type="Pfam" id="PF03958"/>
    </source>
</evidence>
<reference evidence="13 14" key="1">
    <citation type="submission" date="2019-08" db="EMBL/GenBank/DDBJ databases">
        <title>Hyperibacter terrae gen. nov., sp. nov. and Hyperibacter viscosus sp. nov., two new members in the family Rhodospirillaceae isolated from the rhizosphere of Hypericum perforatum.</title>
        <authorList>
            <person name="Noviana Z."/>
        </authorList>
    </citation>
    <scope>NUCLEOTIDE SEQUENCE [LARGE SCALE GENOMIC DNA]</scope>
    <source>
        <strain evidence="13 14">R5913</strain>
    </source>
</reference>
<dbReference type="GO" id="GO:0015627">
    <property type="term" value="C:type II protein secretion system complex"/>
    <property type="evidence" value="ECO:0007669"/>
    <property type="project" value="InterPro"/>
</dbReference>
<sequence>MNGVTIIQSGQVYEVLPVAEAGGRGLSPSNGYESLAIGASVRIIPLRYVSAQQIAGTLDSLKPVGGGIRVDATRNVLIAWGSQVDLASIADFVSVLDVDWLSGMSFGLLPLHVADANQVSLELSQIFLDGGGQPGAVRLVPIDRLNAILVIAKQPTYLEAARQWAVRLDQVSDSGNTVRVYSVQNRRAADVAKILGQLFSDGTSRPEAVDASVVAPGLTPTRTDTALDSSSGGDQGFEMGQQQPSGFNSSISNSEPNSAATDSIMDSPLPRPVNASNATTIQDLTIGAGLRARIIADDANNALVVLGSAQAHKTIESALKQLDVLPLQVLIEATIAEVTLNDELRYGLRWFFQSGDSTAILTAGASSAISGLFPGFSYLFSSDNVIVAFNALKKITDVQVILAPSLLVLDNQTARLQVGDEVPIATQSAVSVTDPASPIVNQIEFRDTGVILKITPRVNAGGLVLLDISQEVSDVVKTTTSDLDSPTIQQRKIESTVSIQSGQTIALGGLIRDRRENGKTGVPILGDIPLLGNLFSETDKTGARTELLVLLKSTVIRGPDQARAMTEELRRKLSEVRPENQENGN</sequence>
<evidence type="ECO:0000256" key="10">
    <source>
        <dbReference type="SAM" id="MobiDB-lite"/>
    </source>
</evidence>
<evidence type="ECO:0000313" key="14">
    <source>
        <dbReference type="Proteomes" id="UP000326202"/>
    </source>
</evidence>
<dbReference type="KEGG" id="htq:FRZ44_17720"/>
<feature type="domain" description="Type II/III secretion system secretin-like" evidence="11">
    <location>
        <begin position="391"/>
        <end position="557"/>
    </location>
</feature>
<dbReference type="Pfam" id="PF00263">
    <property type="entry name" value="Secretin"/>
    <property type="match status" value="1"/>
</dbReference>
<evidence type="ECO:0000256" key="7">
    <source>
        <dbReference type="ARBA" id="ARBA00023136"/>
    </source>
</evidence>
<comment type="subcellular location">
    <subcellularLocation>
        <location evidence="1 9">Cell outer membrane</location>
    </subcellularLocation>
</comment>
<dbReference type="EMBL" id="CP042906">
    <property type="protein sequence ID" value="QEX16478.1"/>
    <property type="molecule type" value="Genomic_DNA"/>
</dbReference>
<keyword evidence="8" id="KW-0998">Cell outer membrane</keyword>
<evidence type="ECO:0000256" key="9">
    <source>
        <dbReference type="RuleBase" id="RU004004"/>
    </source>
</evidence>
<dbReference type="PROSITE" id="PS00875">
    <property type="entry name" value="T2SP_D"/>
    <property type="match status" value="1"/>
</dbReference>